<dbReference type="InterPro" id="IPR051604">
    <property type="entry name" value="Ergot_Alk_Oxidoreductase"/>
</dbReference>
<dbReference type="RefSeq" id="WP_059209062.1">
    <property type="nucleotide sequence ID" value="NZ_KQ948667.1"/>
</dbReference>
<dbReference type="InterPro" id="IPR036291">
    <property type="entry name" value="NAD(P)-bd_dom_sf"/>
</dbReference>
<name>A0A101RUW1_9ACTN</name>
<dbReference type="Gene3D" id="3.90.25.10">
    <property type="entry name" value="UDP-galactose 4-epimerase, domain 1"/>
    <property type="match status" value="1"/>
</dbReference>
<dbReference type="Proteomes" id="UP000053669">
    <property type="component" value="Unassembled WGS sequence"/>
</dbReference>
<protein>
    <submittedName>
        <fullName evidence="2">Nucleoside-diphosphate sugar epimerase</fullName>
    </submittedName>
</protein>
<gene>
    <name evidence="2" type="ORF">AQJ46_33100</name>
</gene>
<organism evidence="2 3">
    <name type="scientific">Streptomyces canus</name>
    <dbReference type="NCBI Taxonomy" id="58343"/>
    <lineage>
        <taxon>Bacteria</taxon>
        <taxon>Bacillati</taxon>
        <taxon>Actinomycetota</taxon>
        <taxon>Actinomycetes</taxon>
        <taxon>Kitasatosporales</taxon>
        <taxon>Streptomycetaceae</taxon>
        <taxon>Streptomyces</taxon>
        <taxon>Streptomyces aurantiacus group</taxon>
    </lineage>
</organism>
<dbReference type="PANTHER" id="PTHR43162:SF1">
    <property type="entry name" value="PRESTALK A DIFFERENTIATION PROTEIN A"/>
    <property type="match status" value="1"/>
</dbReference>
<evidence type="ECO:0000313" key="3">
    <source>
        <dbReference type="Proteomes" id="UP000053669"/>
    </source>
</evidence>
<comment type="caution">
    <text evidence="2">The sequence shown here is derived from an EMBL/GenBank/DDBJ whole genome shotgun (WGS) entry which is preliminary data.</text>
</comment>
<dbReference type="SUPFAM" id="SSF51735">
    <property type="entry name" value="NAD(P)-binding Rossmann-fold domains"/>
    <property type="match status" value="1"/>
</dbReference>
<dbReference type="Gene3D" id="3.40.50.720">
    <property type="entry name" value="NAD(P)-binding Rossmann-like Domain"/>
    <property type="match status" value="1"/>
</dbReference>
<evidence type="ECO:0000259" key="1">
    <source>
        <dbReference type="Pfam" id="PF13460"/>
    </source>
</evidence>
<dbReference type="Pfam" id="PF13460">
    <property type="entry name" value="NAD_binding_10"/>
    <property type="match status" value="1"/>
</dbReference>
<dbReference type="EMBL" id="LMWU01000039">
    <property type="protein sequence ID" value="KUN62151.1"/>
    <property type="molecule type" value="Genomic_DNA"/>
</dbReference>
<dbReference type="InterPro" id="IPR016040">
    <property type="entry name" value="NAD(P)-bd_dom"/>
</dbReference>
<dbReference type="AlphaFoldDB" id="A0A101RUW1"/>
<dbReference type="PANTHER" id="PTHR43162">
    <property type="match status" value="1"/>
</dbReference>
<proteinExistence type="predicted"/>
<feature type="domain" description="NAD(P)-binding" evidence="1">
    <location>
        <begin position="6"/>
        <end position="182"/>
    </location>
</feature>
<accession>A0A101RUW1</accession>
<sequence length="298" mass="31145">MILVTGATGHVGSELVRRLAAAGEPVRAMTRRPAKARFPVGAEAVYGDAADPESLAAAFAGVDGAFLMSAQAVGTAPEPTHDLALAAAAERAGVRRVVKLSTLDGGTDDDPIARWQRTAEAAVTDPARGFAWTLLRPGRFMSNALQWAGQLRAGDEVAIPFADRPAASIDPADLAEIAALALTTGEHAGVVHELSGPQSLTPTEELAVLGEILGRDLRVRSVPVEAARAGMSLPHSGLRSSGGTPIGFPPEVVDAIMRRTLDGDRGSEVLPTVEKVLGRPARTFAQWARAHAEEFPRP</sequence>
<dbReference type="STRING" id="58343.AQJ46_33100"/>
<evidence type="ECO:0000313" key="2">
    <source>
        <dbReference type="EMBL" id="KUN62151.1"/>
    </source>
</evidence>
<reference evidence="2 3" key="1">
    <citation type="submission" date="2015-10" db="EMBL/GenBank/DDBJ databases">
        <title>Draft genome sequence of Streptomyces canus DSM 40017, type strain for the species Streptomyces canus.</title>
        <authorList>
            <person name="Ruckert C."/>
            <person name="Winkler A."/>
            <person name="Kalinowski J."/>
            <person name="Kampfer P."/>
            <person name="Glaeser S."/>
        </authorList>
    </citation>
    <scope>NUCLEOTIDE SEQUENCE [LARGE SCALE GENOMIC DNA]</scope>
    <source>
        <strain evidence="2 3">DSM 40017</strain>
    </source>
</reference>